<evidence type="ECO:0000313" key="2">
    <source>
        <dbReference type="EMBL" id="KAK7196093.1"/>
    </source>
</evidence>
<name>A0AAW0EPK2_9TRYP</name>
<reference evidence="2 3" key="1">
    <citation type="journal article" date="2021" name="MBio">
        <title>A New Model Trypanosomatid, Novymonas esmeraldas: Genomic Perception of Its 'Candidatus Pandoraea novymonadis' Endosymbiont.</title>
        <authorList>
            <person name="Zakharova A."/>
            <person name="Saura A."/>
            <person name="Butenko A."/>
            <person name="Podesvova L."/>
            <person name="Warmusova S."/>
            <person name="Kostygov A.Y."/>
            <person name="Nenarokova A."/>
            <person name="Lukes J."/>
            <person name="Opperdoes F.R."/>
            <person name="Yurchenko V."/>
        </authorList>
    </citation>
    <scope>NUCLEOTIDE SEQUENCE [LARGE SCALE GENOMIC DNA]</scope>
    <source>
        <strain evidence="2 3">E262AT.01</strain>
    </source>
</reference>
<gene>
    <name evidence="2" type="ORF">NESM_000543800</name>
</gene>
<feature type="region of interest" description="Disordered" evidence="1">
    <location>
        <begin position="58"/>
        <end position="255"/>
    </location>
</feature>
<organism evidence="2 3">
    <name type="scientific">Novymonas esmeraldas</name>
    <dbReference type="NCBI Taxonomy" id="1808958"/>
    <lineage>
        <taxon>Eukaryota</taxon>
        <taxon>Discoba</taxon>
        <taxon>Euglenozoa</taxon>
        <taxon>Kinetoplastea</taxon>
        <taxon>Metakinetoplastina</taxon>
        <taxon>Trypanosomatida</taxon>
        <taxon>Trypanosomatidae</taxon>
        <taxon>Novymonas</taxon>
    </lineage>
</organism>
<evidence type="ECO:0000256" key="1">
    <source>
        <dbReference type="SAM" id="MobiDB-lite"/>
    </source>
</evidence>
<accession>A0AAW0EPK2</accession>
<comment type="caution">
    <text evidence="2">The sequence shown here is derived from an EMBL/GenBank/DDBJ whole genome shotgun (WGS) entry which is preliminary data.</text>
</comment>
<sequence length="255" mass="25522">MLGRHGTRLELGTADDIAELDAAEAVLRTSYKPSASVVGGGGGGLGGARAVPAPHSHVQSMAGHHGYGGGWDTSVALPPPPPATHGADARDSGVARSSGAAPPPPHVNLGHPAQRHGTAARGAEATPAGQVAAAGGAGRAMTAPSSGMRATAAPFYRPHVTMRETPPYPPTAAVGRTAEEDDGRTASEAATAAAAAAVDRGRPSMRGGVAASLPSRETAAHGRGGRGANEEDSDEPYSRPSRVSGRYQLPRRDAP</sequence>
<feature type="compositionally biased region" description="Low complexity" evidence="1">
    <location>
        <begin position="186"/>
        <end position="197"/>
    </location>
</feature>
<feature type="compositionally biased region" description="Low complexity" evidence="1">
    <location>
        <begin position="122"/>
        <end position="143"/>
    </location>
</feature>
<dbReference type="Proteomes" id="UP001430356">
    <property type="component" value="Unassembled WGS sequence"/>
</dbReference>
<dbReference type="EMBL" id="JAECZO010000068">
    <property type="protein sequence ID" value="KAK7196093.1"/>
    <property type="molecule type" value="Genomic_DNA"/>
</dbReference>
<proteinExistence type="predicted"/>
<keyword evidence="3" id="KW-1185">Reference proteome</keyword>
<protein>
    <submittedName>
        <fullName evidence="2">Uncharacterized protein</fullName>
    </submittedName>
</protein>
<dbReference type="AlphaFoldDB" id="A0AAW0EPK2"/>
<evidence type="ECO:0000313" key="3">
    <source>
        <dbReference type="Proteomes" id="UP001430356"/>
    </source>
</evidence>